<evidence type="ECO:0000256" key="3">
    <source>
        <dbReference type="ARBA" id="ARBA00022946"/>
    </source>
</evidence>
<dbReference type="Pfam" id="PF09243">
    <property type="entry name" value="Rsm22"/>
    <property type="match status" value="1"/>
</dbReference>
<sequence length="539" mass="61162">MNKVGVLSKPSIFLRILGQSGASLVTIRGPLSYCQGVFICRSISESQADTDGLPLSHVITRESKVDSSVAQRLEARQGSANEFIKYRGHDGVMRRTRTQVPTRLIKAMKILMEKYPMESVTAKAEQLVKYLTQRQPPLSDQEINDKAVAVERKLLEKDPNKFENLSGADLEDAIDQHRKAVLSRLRKTIYNWKPMNFDAFTSYTYMVGRTSFDFSVIMQCFTEISKRDLDFQPSTVYHYGSKVGACVWAADKTWRSIGEHYCVDSSSHMSTIARLLLQDGNEQETVMSIKGVHFRQFEPSPKENKFSLVVSPFMLIEQPSAEERMNLVLSLWEMTESYLVLIENGTTAGFNLINEAKEFLLNVSQVDGTSRFQGHVFAPCPHDKPCPKLREQKMPCLTECVHKEVDIKSSKLSEKPKKNARYSYVILKKGVREEEEFGWPRVLRQIKAKRHTHCHLCLPCGQLQHVVITKGKFDKHTYGCARYVTQGDRLPLSLSRQPGAVPHEPSEEHIPVDWGEEEPEQSGTGDDGNSDDETTPLQR</sequence>
<evidence type="ECO:0000256" key="8">
    <source>
        <dbReference type="SAM" id="MobiDB-lite"/>
    </source>
</evidence>
<dbReference type="InterPro" id="IPR015324">
    <property type="entry name" value="Ribosomal_Rsm22-like"/>
</dbReference>
<keyword evidence="5" id="KW-0411">Iron-sulfur</keyword>
<dbReference type="Proteomes" id="UP000694888">
    <property type="component" value="Unplaced"/>
</dbReference>
<accession>A0ABM0JUW4</accession>
<name>A0ABM0JUW4_APLCA</name>
<keyword evidence="3" id="KW-0809">Transit peptide</keyword>
<evidence type="ECO:0000256" key="1">
    <source>
        <dbReference type="ARBA" id="ARBA00004173"/>
    </source>
</evidence>
<comment type="subcellular location">
    <subcellularLocation>
        <location evidence="1">Mitochondrion</location>
    </subcellularLocation>
</comment>
<keyword evidence="4" id="KW-0408">Iron</keyword>
<keyword evidence="2" id="KW-0479">Metal-binding</keyword>
<evidence type="ECO:0000313" key="10">
    <source>
        <dbReference type="RefSeq" id="XP_005102066.1"/>
    </source>
</evidence>
<dbReference type="PANTHER" id="PTHR13184">
    <property type="entry name" value="37S RIBOSOMAL PROTEIN S22"/>
    <property type="match status" value="1"/>
</dbReference>
<protein>
    <submittedName>
        <fullName evidence="10">Methyltransferase-like protein 17, mitochondrial</fullName>
    </submittedName>
</protein>
<dbReference type="PANTHER" id="PTHR13184:SF5">
    <property type="entry name" value="METHYLTRANSFERASE-LIKE PROTEIN 17, MITOCHONDRIAL"/>
    <property type="match status" value="1"/>
</dbReference>
<keyword evidence="9" id="KW-1185">Reference proteome</keyword>
<dbReference type="GeneID" id="101859579"/>
<feature type="region of interest" description="Disordered" evidence="8">
    <location>
        <begin position="494"/>
        <end position="539"/>
    </location>
</feature>
<dbReference type="RefSeq" id="XP_005102066.1">
    <property type="nucleotide sequence ID" value="XM_005102009.2"/>
</dbReference>
<evidence type="ECO:0000256" key="7">
    <source>
        <dbReference type="ARBA" id="ARBA00045681"/>
    </source>
</evidence>
<evidence type="ECO:0000313" key="9">
    <source>
        <dbReference type="Proteomes" id="UP000694888"/>
    </source>
</evidence>
<evidence type="ECO:0000256" key="4">
    <source>
        <dbReference type="ARBA" id="ARBA00023004"/>
    </source>
</evidence>
<dbReference type="InterPro" id="IPR052571">
    <property type="entry name" value="Mt_RNA_Methyltransferase"/>
</dbReference>
<evidence type="ECO:0000256" key="5">
    <source>
        <dbReference type="ARBA" id="ARBA00023014"/>
    </source>
</evidence>
<reference evidence="10" key="1">
    <citation type="submission" date="2025-08" db="UniProtKB">
        <authorList>
            <consortium name="RefSeq"/>
        </authorList>
    </citation>
    <scope>IDENTIFICATION</scope>
</reference>
<proteinExistence type="predicted"/>
<gene>
    <name evidence="10" type="primary">LOC101859579</name>
</gene>
<keyword evidence="6" id="KW-0496">Mitochondrion</keyword>
<evidence type="ECO:0000256" key="2">
    <source>
        <dbReference type="ARBA" id="ARBA00022723"/>
    </source>
</evidence>
<comment type="function">
    <text evidence="7">Mitochondrial ribosome (mitoribosome) assembly factor. Binds at the interface of the head and body domains of the mitochondrial small ribosomal subunit (mt-SSU), occluding the mRNA channel and preventing compaction of the head domain towards the body. Probable inactive methyltransferase: retains the characteristic folding and ability to bind S-adenosyl-L-methionine, but it probably lost its methyltransferase activity.</text>
</comment>
<organism evidence="9 10">
    <name type="scientific">Aplysia californica</name>
    <name type="common">California sea hare</name>
    <dbReference type="NCBI Taxonomy" id="6500"/>
    <lineage>
        <taxon>Eukaryota</taxon>
        <taxon>Metazoa</taxon>
        <taxon>Spiralia</taxon>
        <taxon>Lophotrochozoa</taxon>
        <taxon>Mollusca</taxon>
        <taxon>Gastropoda</taxon>
        <taxon>Heterobranchia</taxon>
        <taxon>Euthyneura</taxon>
        <taxon>Tectipleura</taxon>
        <taxon>Aplysiida</taxon>
        <taxon>Aplysioidea</taxon>
        <taxon>Aplysiidae</taxon>
        <taxon>Aplysia</taxon>
    </lineage>
</organism>
<evidence type="ECO:0000256" key="6">
    <source>
        <dbReference type="ARBA" id="ARBA00023128"/>
    </source>
</evidence>
<feature type="compositionally biased region" description="Acidic residues" evidence="8">
    <location>
        <begin position="528"/>
        <end position="539"/>
    </location>
</feature>